<sequence>MNTHLQRRSIHERPCLYCPSLSCRPPEFHLYLSSFVHDLPLSPYCLVLLLCSVPVPVSASASVHTPCLPIPVILSSSVSLSRFPYVLLYPISLYHQSRLDAAAHTCVRLHLLRFSLVCMLFILYGHYLQCYRGAVFPSISFIRIRSLAFLFGYALHLDLSLRVIHSLQVHFHSHSRSWLCSSCMTLLLLILYSGSRSRYLLLPVRFFHALLVTKLEAVFRFVFSVPSWCTGQCCCRMYMR</sequence>
<evidence type="ECO:0000256" key="1">
    <source>
        <dbReference type="SAM" id="Phobius"/>
    </source>
</evidence>
<keyword evidence="1" id="KW-0812">Transmembrane</keyword>
<organism evidence="2 3">
    <name type="scientific">Pterulicium gracile</name>
    <dbReference type="NCBI Taxonomy" id="1884261"/>
    <lineage>
        <taxon>Eukaryota</taxon>
        <taxon>Fungi</taxon>
        <taxon>Dikarya</taxon>
        <taxon>Basidiomycota</taxon>
        <taxon>Agaricomycotina</taxon>
        <taxon>Agaricomycetes</taxon>
        <taxon>Agaricomycetidae</taxon>
        <taxon>Agaricales</taxon>
        <taxon>Pleurotineae</taxon>
        <taxon>Pterulaceae</taxon>
        <taxon>Pterulicium</taxon>
    </lineage>
</organism>
<keyword evidence="1" id="KW-0472">Membrane</keyword>
<protein>
    <submittedName>
        <fullName evidence="2">Uncharacterized protein</fullName>
    </submittedName>
</protein>
<keyword evidence="1" id="KW-1133">Transmembrane helix</keyword>
<name>A0A5C3R0K3_9AGAR</name>
<dbReference type="AlphaFoldDB" id="A0A5C3R0K3"/>
<accession>A0A5C3R0K3</accession>
<evidence type="ECO:0000313" key="3">
    <source>
        <dbReference type="Proteomes" id="UP000305067"/>
    </source>
</evidence>
<feature type="transmembrane region" description="Helical" evidence="1">
    <location>
        <begin position="135"/>
        <end position="155"/>
    </location>
</feature>
<keyword evidence="3" id="KW-1185">Reference proteome</keyword>
<gene>
    <name evidence="2" type="ORF">BDV98DRAFT_365475</name>
</gene>
<proteinExistence type="predicted"/>
<dbReference type="EMBL" id="ML178819">
    <property type="protein sequence ID" value="TFL04224.1"/>
    <property type="molecule type" value="Genomic_DNA"/>
</dbReference>
<feature type="transmembrane region" description="Helical" evidence="1">
    <location>
        <begin position="111"/>
        <end position="128"/>
    </location>
</feature>
<reference evidence="2 3" key="1">
    <citation type="journal article" date="2019" name="Nat. Ecol. Evol.">
        <title>Megaphylogeny resolves global patterns of mushroom evolution.</title>
        <authorList>
            <person name="Varga T."/>
            <person name="Krizsan K."/>
            <person name="Foldi C."/>
            <person name="Dima B."/>
            <person name="Sanchez-Garcia M."/>
            <person name="Sanchez-Ramirez S."/>
            <person name="Szollosi G.J."/>
            <person name="Szarkandi J.G."/>
            <person name="Papp V."/>
            <person name="Albert L."/>
            <person name="Andreopoulos W."/>
            <person name="Angelini C."/>
            <person name="Antonin V."/>
            <person name="Barry K.W."/>
            <person name="Bougher N.L."/>
            <person name="Buchanan P."/>
            <person name="Buyck B."/>
            <person name="Bense V."/>
            <person name="Catcheside P."/>
            <person name="Chovatia M."/>
            <person name="Cooper J."/>
            <person name="Damon W."/>
            <person name="Desjardin D."/>
            <person name="Finy P."/>
            <person name="Geml J."/>
            <person name="Haridas S."/>
            <person name="Hughes K."/>
            <person name="Justo A."/>
            <person name="Karasinski D."/>
            <person name="Kautmanova I."/>
            <person name="Kiss B."/>
            <person name="Kocsube S."/>
            <person name="Kotiranta H."/>
            <person name="LaButti K.M."/>
            <person name="Lechner B.E."/>
            <person name="Liimatainen K."/>
            <person name="Lipzen A."/>
            <person name="Lukacs Z."/>
            <person name="Mihaltcheva S."/>
            <person name="Morgado L.N."/>
            <person name="Niskanen T."/>
            <person name="Noordeloos M.E."/>
            <person name="Ohm R.A."/>
            <person name="Ortiz-Santana B."/>
            <person name="Ovrebo C."/>
            <person name="Racz N."/>
            <person name="Riley R."/>
            <person name="Savchenko A."/>
            <person name="Shiryaev A."/>
            <person name="Soop K."/>
            <person name="Spirin V."/>
            <person name="Szebenyi C."/>
            <person name="Tomsovsky M."/>
            <person name="Tulloss R.E."/>
            <person name="Uehling J."/>
            <person name="Grigoriev I.V."/>
            <person name="Vagvolgyi C."/>
            <person name="Papp T."/>
            <person name="Martin F.M."/>
            <person name="Miettinen O."/>
            <person name="Hibbett D.S."/>
            <person name="Nagy L.G."/>
        </authorList>
    </citation>
    <scope>NUCLEOTIDE SEQUENCE [LARGE SCALE GENOMIC DNA]</scope>
    <source>
        <strain evidence="2 3">CBS 309.79</strain>
    </source>
</reference>
<evidence type="ECO:0000313" key="2">
    <source>
        <dbReference type="EMBL" id="TFL04224.1"/>
    </source>
</evidence>
<dbReference type="Proteomes" id="UP000305067">
    <property type="component" value="Unassembled WGS sequence"/>
</dbReference>